<evidence type="ECO:0000313" key="4">
    <source>
        <dbReference type="EMBL" id="CAH1388942.1"/>
    </source>
</evidence>
<keyword evidence="2" id="KW-0812">Transmembrane</keyword>
<evidence type="ECO:0000256" key="1">
    <source>
        <dbReference type="ARBA" id="ARBA00004141"/>
    </source>
</evidence>
<dbReference type="GO" id="GO:0016020">
    <property type="term" value="C:membrane"/>
    <property type="evidence" value="ECO:0007669"/>
    <property type="project" value="UniProtKB-SubCell"/>
</dbReference>
<feature type="transmembrane region" description="Helical" evidence="2">
    <location>
        <begin position="482"/>
        <end position="507"/>
    </location>
</feature>
<dbReference type="SUPFAM" id="SSF103473">
    <property type="entry name" value="MFS general substrate transporter"/>
    <property type="match status" value="1"/>
</dbReference>
<dbReference type="GO" id="GO:0008028">
    <property type="term" value="F:monocarboxylic acid transmembrane transporter activity"/>
    <property type="evidence" value="ECO:0007669"/>
    <property type="project" value="TreeGrafter"/>
</dbReference>
<dbReference type="Pfam" id="PF07690">
    <property type="entry name" value="MFS_1"/>
    <property type="match status" value="2"/>
</dbReference>
<protein>
    <recommendedName>
        <fullName evidence="3">Major facilitator superfamily (MFS) profile domain-containing protein</fullName>
    </recommendedName>
</protein>
<dbReference type="PROSITE" id="PS50850">
    <property type="entry name" value="MFS"/>
    <property type="match status" value="1"/>
</dbReference>
<proteinExistence type="predicted"/>
<accession>A0A9P0DY38</accession>
<dbReference type="Gene3D" id="1.20.1250.20">
    <property type="entry name" value="MFS general substrate transporter like domains"/>
    <property type="match status" value="2"/>
</dbReference>
<feature type="transmembrane region" description="Helical" evidence="2">
    <location>
        <begin position="447"/>
        <end position="470"/>
    </location>
</feature>
<feature type="transmembrane region" description="Helical" evidence="2">
    <location>
        <begin position="7"/>
        <end position="37"/>
    </location>
</feature>
<dbReference type="OrthoDB" id="410267at2759"/>
<feature type="transmembrane region" description="Helical" evidence="2">
    <location>
        <begin position="77"/>
        <end position="96"/>
    </location>
</feature>
<dbReference type="PANTHER" id="PTHR11360:SF111">
    <property type="entry name" value="CHASKI, ISOFORM A"/>
    <property type="match status" value="1"/>
</dbReference>
<feature type="transmembrane region" description="Helical" evidence="2">
    <location>
        <begin position="423"/>
        <end position="441"/>
    </location>
</feature>
<feature type="transmembrane region" description="Helical" evidence="2">
    <location>
        <begin position="49"/>
        <end position="70"/>
    </location>
</feature>
<dbReference type="InterPro" id="IPR036259">
    <property type="entry name" value="MFS_trans_sf"/>
</dbReference>
<sequence length="553" mass="60151">MTPPDGGWGWVVVAASLIVSAIADGVSLSFGLLFPYLSDYFSASKTATAWIGSLFLSVPLLAGPFSSALVDRFGCRWMTIIGGLMGALGFALSAFLESLPLIYVTFGLISGLGLGLIYVTAVVSIAYWFDKKRTLATSLGAAGTGIGTFIYAPFTDYLLTEYGWRGALLLLAGNLLNMCVCGALMREPDGWGDSTCGDSEVDFNLDMSAVLEEADSPLCHSLMSLPSYIKAKEKLPADVVEGLISNETLYKTVLEKYPNILRDVVSSSAHDLREKSPSRREGHHLRHVRVHRNSVMYRGALLNMGKYRLRVSSCPNIYRNSMTTIAKEEPEGWREELAELLETMMDFSLFCELHFLLNSISTILLFTWFIIPYFYLAPLMSAHGYTETQASSVLSVIGVANTFGMIAMGWFGDRPWMNVTKTYCGCLLGTGLATLLMPAAVPYPIALVTAASFFGLFVSSNFSFTPTILVEMVPLDRFTTAYGLTLLCQGVGTLIGAPLAALIFDLFGSWELSFYLAGAWIIIAGLLMFPVPVTRNRKLVGKGEPMGGHVVSA</sequence>
<feature type="transmembrane region" description="Helical" evidence="2">
    <location>
        <begin position="135"/>
        <end position="154"/>
    </location>
</feature>
<dbReference type="AlphaFoldDB" id="A0A9P0DY38"/>
<organism evidence="4 5">
    <name type="scientific">Nezara viridula</name>
    <name type="common">Southern green stink bug</name>
    <name type="synonym">Cimex viridulus</name>
    <dbReference type="NCBI Taxonomy" id="85310"/>
    <lineage>
        <taxon>Eukaryota</taxon>
        <taxon>Metazoa</taxon>
        <taxon>Ecdysozoa</taxon>
        <taxon>Arthropoda</taxon>
        <taxon>Hexapoda</taxon>
        <taxon>Insecta</taxon>
        <taxon>Pterygota</taxon>
        <taxon>Neoptera</taxon>
        <taxon>Paraneoptera</taxon>
        <taxon>Hemiptera</taxon>
        <taxon>Heteroptera</taxon>
        <taxon>Panheteroptera</taxon>
        <taxon>Pentatomomorpha</taxon>
        <taxon>Pentatomoidea</taxon>
        <taxon>Pentatomidae</taxon>
        <taxon>Pentatominae</taxon>
        <taxon>Nezara</taxon>
    </lineage>
</organism>
<dbReference type="EMBL" id="OV725077">
    <property type="protein sequence ID" value="CAH1388942.1"/>
    <property type="molecule type" value="Genomic_DNA"/>
</dbReference>
<dbReference type="CDD" id="cd17352">
    <property type="entry name" value="MFS_MCT_SLC16"/>
    <property type="match status" value="1"/>
</dbReference>
<comment type="subcellular location">
    <subcellularLocation>
        <location evidence="1">Membrane</location>
        <topology evidence="1">Multi-pass membrane protein</topology>
    </subcellularLocation>
</comment>
<dbReference type="Proteomes" id="UP001152798">
    <property type="component" value="Chromosome 1"/>
</dbReference>
<gene>
    <name evidence="4" type="ORF">NEZAVI_LOCUS441</name>
</gene>
<keyword evidence="2" id="KW-1133">Transmembrane helix</keyword>
<evidence type="ECO:0000259" key="3">
    <source>
        <dbReference type="PROSITE" id="PS50850"/>
    </source>
</evidence>
<name>A0A9P0DY38_NEZVI</name>
<feature type="transmembrane region" description="Helical" evidence="2">
    <location>
        <begin position="102"/>
        <end position="128"/>
    </location>
</feature>
<feature type="transmembrane region" description="Helical" evidence="2">
    <location>
        <begin position="355"/>
        <end position="376"/>
    </location>
</feature>
<dbReference type="InterPro" id="IPR011701">
    <property type="entry name" value="MFS"/>
</dbReference>
<evidence type="ECO:0000313" key="5">
    <source>
        <dbReference type="Proteomes" id="UP001152798"/>
    </source>
</evidence>
<reference evidence="4" key="1">
    <citation type="submission" date="2022-01" db="EMBL/GenBank/DDBJ databases">
        <authorList>
            <person name="King R."/>
        </authorList>
    </citation>
    <scope>NUCLEOTIDE SEQUENCE</scope>
</reference>
<keyword evidence="5" id="KW-1185">Reference proteome</keyword>
<evidence type="ECO:0000256" key="2">
    <source>
        <dbReference type="SAM" id="Phobius"/>
    </source>
</evidence>
<dbReference type="InterPro" id="IPR020846">
    <property type="entry name" value="MFS_dom"/>
</dbReference>
<keyword evidence="2" id="KW-0472">Membrane</keyword>
<feature type="transmembrane region" description="Helical" evidence="2">
    <location>
        <begin position="388"/>
        <end position="411"/>
    </location>
</feature>
<feature type="transmembrane region" description="Helical" evidence="2">
    <location>
        <begin position="166"/>
        <end position="185"/>
    </location>
</feature>
<dbReference type="InterPro" id="IPR050327">
    <property type="entry name" value="Proton-linked_MCT"/>
</dbReference>
<feature type="transmembrane region" description="Helical" evidence="2">
    <location>
        <begin position="513"/>
        <end position="533"/>
    </location>
</feature>
<dbReference type="PANTHER" id="PTHR11360">
    <property type="entry name" value="MONOCARBOXYLATE TRANSPORTER"/>
    <property type="match status" value="1"/>
</dbReference>
<feature type="domain" description="Major facilitator superfamily (MFS) profile" evidence="3">
    <location>
        <begin position="9"/>
        <end position="536"/>
    </location>
</feature>